<feature type="signal peptide" evidence="11">
    <location>
        <begin position="1"/>
        <end position="25"/>
    </location>
</feature>
<dbReference type="InterPro" id="IPR013540">
    <property type="entry name" value="ChitinaseA_N"/>
</dbReference>
<dbReference type="InterPro" id="IPR017853">
    <property type="entry name" value="GH"/>
</dbReference>
<gene>
    <name evidence="13" type="ORF">J2R62_12150</name>
</gene>
<dbReference type="Pfam" id="PF00704">
    <property type="entry name" value="Glyco_hydro_18"/>
    <property type="match status" value="1"/>
</dbReference>
<evidence type="ECO:0000313" key="14">
    <source>
        <dbReference type="Proteomes" id="UP000664658"/>
    </source>
</evidence>
<dbReference type="GO" id="GO:0000272">
    <property type="term" value="P:polysaccharide catabolic process"/>
    <property type="evidence" value="ECO:0007669"/>
    <property type="project" value="UniProtKB-KW"/>
</dbReference>
<feature type="region of interest" description="Disordered" evidence="10">
    <location>
        <begin position="832"/>
        <end position="856"/>
    </location>
</feature>
<dbReference type="InterPro" id="IPR022409">
    <property type="entry name" value="PKD/Chitinase_dom"/>
</dbReference>
<evidence type="ECO:0000256" key="4">
    <source>
        <dbReference type="ARBA" id="ARBA00022801"/>
    </source>
</evidence>
<keyword evidence="4 9" id="KW-0378">Hydrolase</keyword>
<organism evidence="13 14">
    <name type="scientific">Plesiomonas shigelloides</name>
    <name type="common">Aeromonas shigelloides</name>
    <dbReference type="NCBI Taxonomy" id="703"/>
    <lineage>
        <taxon>Bacteria</taxon>
        <taxon>Pseudomonadati</taxon>
        <taxon>Pseudomonadota</taxon>
        <taxon>Gammaproteobacteria</taxon>
        <taxon>Enterobacterales</taxon>
        <taxon>Enterobacteriaceae</taxon>
        <taxon>Plesiomonas</taxon>
    </lineage>
</organism>
<proteinExistence type="inferred from homology"/>
<dbReference type="GO" id="GO:0008061">
    <property type="term" value="F:chitin binding"/>
    <property type="evidence" value="ECO:0007669"/>
    <property type="project" value="InterPro"/>
</dbReference>
<dbReference type="SMART" id="SM00636">
    <property type="entry name" value="Glyco_18"/>
    <property type="match status" value="1"/>
</dbReference>
<dbReference type="InterPro" id="IPR003610">
    <property type="entry name" value="CBM5/12"/>
</dbReference>
<dbReference type="PANTHER" id="PTHR11177:SF317">
    <property type="entry name" value="CHITINASE 12-RELATED"/>
    <property type="match status" value="1"/>
</dbReference>
<dbReference type="SUPFAM" id="SSF49299">
    <property type="entry name" value="PKD domain"/>
    <property type="match status" value="1"/>
</dbReference>
<sequence length="904" mass="95722">MQSKGFPLSALCCSLMLAGIGQAQAAPGKPVLAWSETNFAIVQVNQEATSYNALVKVNKDGAPVPVAWDRWSGEAGDRWKVLLNGQSVFEKSVSAAASQKDSATVYVKKGGKYQMQVALCSGSGASESCTLSDAKAIVVADTDGSHLDPLTMSVDPNNKTYTNTSGMQVGTYFVEWGVYDRKYPVAKIPAQNLTHIYYGFTPICGGNGINDGLKEVDNGNSFNALQRACLGREDFKVAIHDPWAALQMPQPGQGQFDSYKGNFGSLMALKKRYPNLKILPSIGGWTLSDPFFFFGDDAKRKVFVDSVEEFIRTWKFFDGVDIDWEYPGGKGANPKLGDPAKDGATYVTLMRELREMLDRVGAETGKRYELTSAIGSGYDKIGIINYADAAQYVDRFNVMTYDFYGAWNNEPGHQAALYCGSHLEAARCQGTGKDSSGKDYTNKPDYNTDNAIKLMLAKKVLASKLNVGVAMYGRGWNGVMPASLKIAGNPMSGTGAGAVKGTFEAGVVDYWDILKRALGSTNGTGVNGFQYGYDEQAQAPYVWNQSTGELITYDNPRSVLAKGNYVRANGLGGLFSWEIDGDNGDILNAMHESLAHPVAGSGGGGSTSNQPPVVSVSSALSVDSGKSINVQASASDPEGQTLTYAWTLPAGFSAPDLTKATLALTAPQVDKDAVYNLVLKVSDGSNVVSKTIAVTVKAAVTPPLNSAPTLTLPATLTVEEGKTLVVTADAKDAESDPLTYSWNTAGLTANATNAASIILTAPSVSADSNYTVSVTVSDGKLSVTKSVVVTVKDVPSTGGNTGQTTWDPAKVYVGGDTVLFNGVQYKAKWWTQGNQPDQGGPWEVVSSSSGNGSGGSATVASWNATTAYSGGAKVTYNGATWQAQWWTQGEVPGSSQSGAWKKVS</sequence>
<keyword evidence="7 9" id="KW-0326">Glycosidase</keyword>
<evidence type="ECO:0000256" key="8">
    <source>
        <dbReference type="ARBA" id="ARBA00023326"/>
    </source>
</evidence>
<dbReference type="GO" id="GO:0006032">
    <property type="term" value="P:chitin catabolic process"/>
    <property type="evidence" value="ECO:0007669"/>
    <property type="project" value="UniProtKB-KW"/>
</dbReference>
<evidence type="ECO:0000256" key="7">
    <source>
        <dbReference type="ARBA" id="ARBA00023295"/>
    </source>
</evidence>
<dbReference type="Gene3D" id="3.20.20.80">
    <property type="entry name" value="Glycosidases"/>
    <property type="match status" value="1"/>
</dbReference>
<dbReference type="Pfam" id="PF08329">
    <property type="entry name" value="ChitinaseA_N"/>
    <property type="match status" value="1"/>
</dbReference>
<dbReference type="CDD" id="cd12215">
    <property type="entry name" value="ChiC_BD"/>
    <property type="match status" value="2"/>
</dbReference>
<dbReference type="PROSITE" id="PS01095">
    <property type="entry name" value="GH18_1"/>
    <property type="match status" value="1"/>
</dbReference>
<dbReference type="InterPro" id="IPR036573">
    <property type="entry name" value="CBM_sf_5/12"/>
</dbReference>
<evidence type="ECO:0000256" key="9">
    <source>
        <dbReference type="RuleBase" id="RU000489"/>
    </source>
</evidence>
<dbReference type="SUPFAM" id="SSF81296">
    <property type="entry name" value="E set domains"/>
    <property type="match status" value="1"/>
</dbReference>
<accession>A0A8I2B2J1</accession>
<dbReference type="AlphaFoldDB" id="A0A8I2B2J1"/>
<comment type="caution">
    <text evidence="13">The sequence shown here is derived from an EMBL/GenBank/DDBJ whole genome shotgun (WGS) entry which is preliminary data.</text>
</comment>
<keyword evidence="5" id="KW-0146">Chitin degradation</keyword>
<dbReference type="InterPro" id="IPR001223">
    <property type="entry name" value="Glyco_hydro18_cat"/>
</dbReference>
<dbReference type="InterPro" id="IPR014756">
    <property type="entry name" value="Ig_E-set"/>
</dbReference>
<dbReference type="Proteomes" id="UP000664658">
    <property type="component" value="Unassembled WGS sequence"/>
</dbReference>
<dbReference type="PROSITE" id="PS51910">
    <property type="entry name" value="GH18_2"/>
    <property type="match status" value="1"/>
</dbReference>
<dbReference type="GO" id="GO:0005576">
    <property type="term" value="C:extracellular region"/>
    <property type="evidence" value="ECO:0007669"/>
    <property type="project" value="InterPro"/>
</dbReference>
<dbReference type="InterPro" id="IPR035986">
    <property type="entry name" value="PKD_dom_sf"/>
</dbReference>
<evidence type="ECO:0000259" key="12">
    <source>
        <dbReference type="PROSITE" id="PS51910"/>
    </source>
</evidence>
<feature type="chain" id="PRO_5034725117" description="chitinase" evidence="11">
    <location>
        <begin position="26"/>
        <end position="904"/>
    </location>
</feature>
<dbReference type="SUPFAM" id="SSF51055">
    <property type="entry name" value="Carbohydrate binding domain"/>
    <property type="match status" value="2"/>
</dbReference>
<evidence type="ECO:0000256" key="5">
    <source>
        <dbReference type="ARBA" id="ARBA00023024"/>
    </source>
</evidence>
<evidence type="ECO:0000256" key="11">
    <source>
        <dbReference type="SAM" id="SignalP"/>
    </source>
</evidence>
<dbReference type="InterPro" id="IPR011583">
    <property type="entry name" value="Chitinase_II/V-like_cat"/>
</dbReference>
<dbReference type="InterPro" id="IPR050314">
    <property type="entry name" value="Glycosyl_Hydrlase_18"/>
</dbReference>
<protein>
    <recommendedName>
        <fullName evidence="3">chitinase</fullName>
        <ecNumber evidence="3">3.2.1.14</ecNumber>
    </recommendedName>
</protein>
<dbReference type="SUPFAM" id="SSF54556">
    <property type="entry name" value="Chitinase insertion domain"/>
    <property type="match status" value="1"/>
</dbReference>
<reference evidence="13" key="1">
    <citation type="submission" date="2021-03" db="EMBL/GenBank/DDBJ databases">
        <title>Plesiomonas shigelloides zfcc0051, isolated from zebrafish feces.</title>
        <authorList>
            <person name="Vanderhoek Z."/>
            <person name="Gaulke C."/>
        </authorList>
    </citation>
    <scope>NUCLEOTIDE SEQUENCE</scope>
    <source>
        <strain evidence="13">Zfcc0051</strain>
    </source>
</reference>
<dbReference type="SMART" id="SM00089">
    <property type="entry name" value="PKD"/>
    <property type="match status" value="3"/>
</dbReference>
<comment type="similarity">
    <text evidence="2">Belongs to the glycosyl hydrolase 18 family. Chitinase class II subfamily.</text>
</comment>
<dbReference type="InterPro" id="IPR003599">
    <property type="entry name" value="Ig_sub"/>
</dbReference>
<feature type="domain" description="GH18" evidence="12">
    <location>
        <begin position="167"/>
        <end position="597"/>
    </location>
</feature>
<dbReference type="EC" id="3.2.1.14" evidence="3"/>
<dbReference type="PANTHER" id="PTHR11177">
    <property type="entry name" value="CHITINASE"/>
    <property type="match status" value="1"/>
</dbReference>
<dbReference type="Gene3D" id="2.60.40.10">
    <property type="entry name" value="Immunoglobulins"/>
    <property type="match status" value="3"/>
</dbReference>
<dbReference type="EMBL" id="JAFNAA010000013">
    <property type="protein sequence ID" value="MBO1108954.1"/>
    <property type="molecule type" value="Genomic_DNA"/>
</dbReference>
<dbReference type="CDD" id="cd02848">
    <property type="entry name" value="E_set_Chitinase_N"/>
    <property type="match status" value="1"/>
</dbReference>
<dbReference type="GO" id="GO:0008843">
    <property type="term" value="F:endochitinase activity"/>
    <property type="evidence" value="ECO:0007669"/>
    <property type="project" value="UniProtKB-EC"/>
</dbReference>
<evidence type="ECO:0000256" key="6">
    <source>
        <dbReference type="ARBA" id="ARBA00023277"/>
    </source>
</evidence>
<keyword evidence="11" id="KW-0732">Signal</keyword>
<dbReference type="GO" id="GO:0030246">
    <property type="term" value="F:carbohydrate binding"/>
    <property type="evidence" value="ECO:0007669"/>
    <property type="project" value="InterPro"/>
</dbReference>
<dbReference type="RefSeq" id="WP_207542297.1">
    <property type="nucleotide sequence ID" value="NZ_JAFNAA010000013.1"/>
</dbReference>
<dbReference type="Gene3D" id="2.10.10.20">
    <property type="entry name" value="Carbohydrate-binding module superfamily 5/12"/>
    <property type="match status" value="2"/>
</dbReference>
<dbReference type="InterPro" id="IPR029070">
    <property type="entry name" value="Chitinase_insertion_sf"/>
</dbReference>
<dbReference type="Pfam" id="PF02839">
    <property type="entry name" value="CBM_5_12"/>
    <property type="match status" value="2"/>
</dbReference>
<dbReference type="Gene3D" id="3.10.50.10">
    <property type="match status" value="1"/>
</dbReference>
<keyword evidence="6" id="KW-0119">Carbohydrate metabolism</keyword>
<dbReference type="SMART" id="SM00409">
    <property type="entry name" value="IG"/>
    <property type="match status" value="2"/>
</dbReference>
<evidence type="ECO:0000256" key="2">
    <source>
        <dbReference type="ARBA" id="ARBA00009121"/>
    </source>
</evidence>
<dbReference type="InterPro" id="IPR001579">
    <property type="entry name" value="Glyco_hydro_18_chit_AS"/>
</dbReference>
<dbReference type="SMART" id="SM00495">
    <property type="entry name" value="ChtBD3"/>
    <property type="match status" value="2"/>
</dbReference>
<keyword evidence="8" id="KW-0624">Polysaccharide degradation</keyword>
<name>A0A8I2B2J1_PLESH</name>
<evidence type="ECO:0000313" key="13">
    <source>
        <dbReference type="EMBL" id="MBO1108954.1"/>
    </source>
</evidence>
<evidence type="ECO:0000256" key="10">
    <source>
        <dbReference type="SAM" id="MobiDB-lite"/>
    </source>
</evidence>
<evidence type="ECO:0000256" key="3">
    <source>
        <dbReference type="ARBA" id="ARBA00012729"/>
    </source>
</evidence>
<evidence type="ECO:0000256" key="1">
    <source>
        <dbReference type="ARBA" id="ARBA00000822"/>
    </source>
</evidence>
<dbReference type="CDD" id="cd06548">
    <property type="entry name" value="GH18_chitinase"/>
    <property type="match status" value="1"/>
</dbReference>
<comment type="catalytic activity">
    <reaction evidence="1">
        <text>Random endo-hydrolysis of N-acetyl-beta-D-glucosaminide (1-&gt;4)-beta-linkages in chitin and chitodextrins.</text>
        <dbReference type="EC" id="3.2.1.14"/>
    </reaction>
</comment>
<dbReference type="SUPFAM" id="SSF51445">
    <property type="entry name" value="(Trans)glycosidases"/>
    <property type="match status" value="1"/>
</dbReference>
<dbReference type="InterPro" id="IPR013783">
    <property type="entry name" value="Ig-like_fold"/>
</dbReference>